<dbReference type="OMA" id="CPAEEAM"/>
<keyword evidence="4" id="KW-0498">Mitosis</keyword>
<dbReference type="GO" id="GO:0010997">
    <property type="term" value="F:anaphase-promoting complex binding"/>
    <property type="evidence" value="ECO:0007669"/>
    <property type="project" value="InterPro"/>
</dbReference>
<accession>A8NII0</accession>
<dbReference type="InterPro" id="IPR015943">
    <property type="entry name" value="WD40/YVTN_repeat-like_dom_sf"/>
</dbReference>
<name>A8NII0_COPC7</name>
<sequence length="572" mass="63309">MPLEPGPSSVLDSVFQTPGPSTSNGRKRLSTPASMPDFRSHKKRRLSMASVDLSSEIAQRTTGPLFSYESASLATPSRDRFISLRPETIIPLTISPRTNRMCKKFGILSGNRLSYKDENQSPNASSSSRSSKAKSSSSLSSSRPLTSSKVANADAFDLLRRSASTLLTESKNRNGVSVSQNLAKSKRFSQALDSPGMSLNQYAQPVSWSRRNNIAVACGKEVYYQNLDTREVTLCFRAGSTGSRGEYDLVKEAVHISWGGAEHESWIACSNNRGFLEVFDTHAARYAVRVPKSTSWRAMDSIGAVCWNRHQVTWGNSKRVFAMDVRSEKRQQVGVHGESGEYHTGKVVSMAWSEDGNYLASGDVNGVVHIWDVTAQKMLTERGKHGKMKHGGPVKCLAWCPWKSDLLATGTFYPEGIIRTWNLATITSQPFQPEKTFTLNSSVHSLIWSPVCKELLSAHGTSFQDLTSIKDRIRRLSYFPPPGPLQVIKMPKPKIVETEFTNALVVHDYPSSKRLLTLTQAHRETITAACLGPTGQDVFTASPKEQVIKMWQVWGQGVKAEKEKPFSANVIR</sequence>
<keyword evidence="2 8" id="KW-0132">Cell division</keyword>
<dbReference type="GO" id="GO:0051301">
    <property type="term" value="P:cell division"/>
    <property type="evidence" value="ECO:0007669"/>
    <property type="project" value="UniProtKB-KW"/>
</dbReference>
<gene>
    <name evidence="8" type="ORF">CC1G_09413</name>
</gene>
<keyword evidence="5" id="KW-0131">Cell cycle</keyword>
<dbReference type="OrthoDB" id="10263272at2759"/>
<dbReference type="GO" id="GO:1905786">
    <property type="term" value="P:positive regulation of anaphase-promoting complex-dependent catabolic process"/>
    <property type="evidence" value="ECO:0007669"/>
    <property type="project" value="TreeGrafter"/>
</dbReference>
<dbReference type="Proteomes" id="UP000001861">
    <property type="component" value="Unassembled WGS sequence"/>
</dbReference>
<keyword evidence="3" id="KW-0677">Repeat</keyword>
<dbReference type="InterPro" id="IPR036322">
    <property type="entry name" value="WD40_repeat_dom_sf"/>
</dbReference>
<dbReference type="InterPro" id="IPR033010">
    <property type="entry name" value="Cdc20/Fizzy"/>
</dbReference>
<comment type="caution">
    <text evidence="8">The sequence shown here is derived from an EMBL/GenBank/DDBJ whole genome shotgun (WGS) entry which is preliminary data.</text>
</comment>
<dbReference type="PROSITE" id="PS00678">
    <property type="entry name" value="WD_REPEATS_1"/>
    <property type="match status" value="1"/>
</dbReference>
<evidence type="ECO:0000313" key="9">
    <source>
        <dbReference type="Proteomes" id="UP000001861"/>
    </source>
</evidence>
<evidence type="ECO:0000313" key="8">
    <source>
        <dbReference type="EMBL" id="EAU87794.2"/>
    </source>
</evidence>
<feature type="region of interest" description="Disordered" evidence="7">
    <location>
        <begin position="113"/>
        <end position="145"/>
    </location>
</feature>
<evidence type="ECO:0000256" key="6">
    <source>
        <dbReference type="PROSITE-ProRule" id="PRU00221"/>
    </source>
</evidence>
<dbReference type="GO" id="GO:0005680">
    <property type="term" value="C:anaphase-promoting complex"/>
    <property type="evidence" value="ECO:0007669"/>
    <property type="project" value="TreeGrafter"/>
</dbReference>
<evidence type="ECO:0000256" key="1">
    <source>
        <dbReference type="ARBA" id="ARBA00022574"/>
    </source>
</evidence>
<dbReference type="PROSITE" id="PS50294">
    <property type="entry name" value="WD_REPEATS_REGION"/>
    <property type="match status" value="1"/>
</dbReference>
<dbReference type="InParanoid" id="A8NII0"/>
<feature type="repeat" description="WD" evidence="6">
    <location>
        <begin position="340"/>
        <end position="381"/>
    </location>
</feature>
<dbReference type="InterPro" id="IPR001680">
    <property type="entry name" value="WD40_rpt"/>
</dbReference>
<evidence type="ECO:0000256" key="7">
    <source>
        <dbReference type="SAM" id="MobiDB-lite"/>
    </source>
</evidence>
<dbReference type="RefSeq" id="XP_001833999.2">
    <property type="nucleotide sequence ID" value="XM_001833947.2"/>
</dbReference>
<evidence type="ECO:0000256" key="2">
    <source>
        <dbReference type="ARBA" id="ARBA00022618"/>
    </source>
</evidence>
<dbReference type="GO" id="GO:1990757">
    <property type="term" value="F:ubiquitin ligase activator activity"/>
    <property type="evidence" value="ECO:0007669"/>
    <property type="project" value="TreeGrafter"/>
</dbReference>
<feature type="region of interest" description="Disordered" evidence="7">
    <location>
        <begin position="1"/>
        <end position="46"/>
    </location>
</feature>
<dbReference type="Pfam" id="PF00400">
    <property type="entry name" value="WD40"/>
    <property type="match status" value="1"/>
</dbReference>
<dbReference type="STRING" id="240176.A8NII0"/>
<evidence type="ECO:0000256" key="3">
    <source>
        <dbReference type="ARBA" id="ARBA00022737"/>
    </source>
</evidence>
<feature type="compositionally biased region" description="Polar residues" evidence="7">
    <location>
        <begin position="10"/>
        <end position="24"/>
    </location>
</feature>
<dbReference type="KEGG" id="cci:CC1G_09413"/>
<dbReference type="VEuPathDB" id="FungiDB:CC1G_09413"/>
<reference evidence="8 9" key="1">
    <citation type="journal article" date="2010" name="Proc. Natl. Acad. Sci. U.S.A.">
        <title>Insights into evolution of multicellular fungi from the assembled chromosomes of the mushroom Coprinopsis cinerea (Coprinus cinereus).</title>
        <authorList>
            <person name="Stajich J.E."/>
            <person name="Wilke S.K."/>
            <person name="Ahren D."/>
            <person name="Au C.H."/>
            <person name="Birren B.W."/>
            <person name="Borodovsky M."/>
            <person name="Burns C."/>
            <person name="Canback B."/>
            <person name="Casselton L.A."/>
            <person name="Cheng C.K."/>
            <person name="Deng J."/>
            <person name="Dietrich F.S."/>
            <person name="Fargo D.C."/>
            <person name="Farman M.L."/>
            <person name="Gathman A.C."/>
            <person name="Goldberg J."/>
            <person name="Guigo R."/>
            <person name="Hoegger P.J."/>
            <person name="Hooker J.B."/>
            <person name="Huggins A."/>
            <person name="James T.Y."/>
            <person name="Kamada T."/>
            <person name="Kilaru S."/>
            <person name="Kodira C."/>
            <person name="Kues U."/>
            <person name="Kupfer D."/>
            <person name="Kwan H.S."/>
            <person name="Lomsadze A."/>
            <person name="Li W."/>
            <person name="Lilly W.W."/>
            <person name="Ma L.J."/>
            <person name="Mackey A.J."/>
            <person name="Manning G."/>
            <person name="Martin F."/>
            <person name="Muraguchi H."/>
            <person name="Natvig D.O."/>
            <person name="Palmerini H."/>
            <person name="Ramesh M.A."/>
            <person name="Rehmeyer C.J."/>
            <person name="Roe B.A."/>
            <person name="Shenoy N."/>
            <person name="Stanke M."/>
            <person name="Ter-Hovhannisyan V."/>
            <person name="Tunlid A."/>
            <person name="Velagapudi R."/>
            <person name="Vision T.J."/>
            <person name="Zeng Q."/>
            <person name="Zolan M.E."/>
            <person name="Pukkila P.J."/>
        </authorList>
    </citation>
    <scope>NUCLEOTIDE SEQUENCE [LARGE SCALE GENOMIC DNA]</scope>
    <source>
        <strain evidence="9">Okayama-7 / 130 / ATCC MYA-4618 / FGSC 9003</strain>
    </source>
</reference>
<dbReference type="GeneID" id="6010499"/>
<dbReference type="GO" id="GO:0031145">
    <property type="term" value="P:anaphase-promoting complex-dependent catabolic process"/>
    <property type="evidence" value="ECO:0007669"/>
    <property type="project" value="TreeGrafter"/>
</dbReference>
<protein>
    <submittedName>
        <fullName evidence="8">Cell division control protein</fullName>
    </submittedName>
</protein>
<evidence type="ECO:0000256" key="4">
    <source>
        <dbReference type="ARBA" id="ARBA00022776"/>
    </source>
</evidence>
<organism evidence="8 9">
    <name type="scientific">Coprinopsis cinerea (strain Okayama-7 / 130 / ATCC MYA-4618 / FGSC 9003)</name>
    <name type="common">Inky cap fungus</name>
    <name type="synonym">Hormographiella aspergillata</name>
    <dbReference type="NCBI Taxonomy" id="240176"/>
    <lineage>
        <taxon>Eukaryota</taxon>
        <taxon>Fungi</taxon>
        <taxon>Dikarya</taxon>
        <taxon>Basidiomycota</taxon>
        <taxon>Agaricomycotina</taxon>
        <taxon>Agaricomycetes</taxon>
        <taxon>Agaricomycetidae</taxon>
        <taxon>Agaricales</taxon>
        <taxon>Agaricineae</taxon>
        <taxon>Psathyrellaceae</taxon>
        <taxon>Coprinopsis</taxon>
    </lineage>
</organism>
<dbReference type="InterPro" id="IPR019775">
    <property type="entry name" value="WD40_repeat_CS"/>
</dbReference>
<dbReference type="AlphaFoldDB" id="A8NII0"/>
<proteinExistence type="predicted"/>
<dbReference type="EMBL" id="AACS02000010">
    <property type="protein sequence ID" value="EAU87794.2"/>
    <property type="molecule type" value="Genomic_DNA"/>
</dbReference>
<dbReference type="SMART" id="SM00320">
    <property type="entry name" value="WD40"/>
    <property type="match status" value="3"/>
</dbReference>
<dbReference type="HOGENOM" id="CLU_014831_6_0_1"/>
<dbReference type="Gene3D" id="2.130.10.10">
    <property type="entry name" value="YVTN repeat-like/Quinoprotein amine dehydrogenase"/>
    <property type="match status" value="1"/>
</dbReference>
<dbReference type="PANTHER" id="PTHR19918">
    <property type="entry name" value="CELL DIVISION CYCLE 20 CDC20 FIZZY -RELATED"/>
    <property type="match status" value="1"/>
</dbReference>
<feature type="compositionally biased region" description="Low complexity" evidence="7">
    <location>
        <begin position="121"/>
        <end position="145"/>
    </location>
</feature>
<dbReference type="PANTHER" id="PTHR19918:SF8">
    <property type="entry name" value="FI02843P"/>
    <property type="match status" value="1"/>
</dbReference>
<keyword evidence="9" id="KW-1185">Reference proteome</keyword>
<evidence type="ECO:0000256" key="5">
    <source>
        <dbReference type="ARBA" id="ARBA00023306"/>
    </source>
</evidence>
<dbReference type="SUPFAM" id="SSF50978">
    <property type="entry name" value="WD40 repeat-like"/>
    <property type="match status" value="1"/>
</dbReference>
<dbReference type="eggNOG" id="KOG0305">
    <property type="taxonomic scope" value="Eukaryota"/>
</dbReference>
<dbReference type="PROSITE" id="PS50082">
    <property type="entry name" value="WD_REPEATS_2"/>
    <property type="match status" value="1"/>
</dbReference>
<keyword evidence="1 6" id="KW-0853">WD repeat</keyword>